<evidence type="ECO:0000256" key="1">
    <source>
        <dbReference type="SAM" id="MobiDB-lite"/>
    </source>
</evidence>
<protein>
    <submittedName>
        <fullName evidence="2">Uncharacterized protein</fullName>
    </submittedName>
</protein>
<accession>A0A1W6KFE5</accession>
<reference evidence="2 3" key="1">
    <citation type="submission" date="2017-04" db="EMBL/GenBank/DDBJ databases">
        <title>Genome Sequence of Marinobacter salarius strain SMR5 Isolated from a culture of the Diatom Skeletonema marinoi.</title>
        <authorList>
            <person name="Topel M."/>
            <person name="Pinder M.I.M."/>
            <person name="Johansson O.N."/>
            <person name="Kourtchenko O."/>
            <person name="Godhe A."/>
            <person name="Clarke A.K."/>
        </authorList>
    </citation>
    <scope>NUCLEOTIDE SEQUENCE [LARGE SCALE GENOMIC DNA]</scope>
    <source>
        <strain evidence="2 3">SMR5</strain>
        <plasmid evidence="3">Plasmid psmr5</plasmid>
    </source>
</reference>
<keyword evidence="2" id="KW-0614">Plasmid</keyword>
<dbReference type="Proteomes" id="UP000193100">
    <property type="component" value="Plasmid pSMR5"/>
</dbReference>
<evidence type="ECO:0000313" key="3">
    <source>
        <dbReference type="Proteomes" id="UP000193100"/>
    </source>
</evidence>
<organism evidence="2 3">
    <name type="scientific">Marinobacter salarius</name>
    <dbReference type="NCBI Taxonomy" id="1420917"/>
    <lineage>
        <taxon>Bacteria</taxon>
        <taxon>Pseudomonadati</taxon>
        <taxon>Pseudomonadota</taxon>
        <taxon>Gammaproteobacteria</taxon>
        <taxon>Pseudomonadales</taxon>
        <taxon>Marinobacteraceae</taxon>
        <taxon>Marinobacter</taxon>
    </lineage>
</organism>
<gene>
    <name evidence="2" type="ORF">MARSALSMR5_04145</name>
</gene>
<dbReference type="AlphaFoldDB" id="A0A1W6KFE5"/>
<geneLocation type="plasmid" evidence="3">
    <name>psmr5</name>
</geneLocation>
<dbReference type="RefSeq" id="WP_085682129.1">
    <property type="nucleotide sequence ID" value="NZ_CP020932.1"/>
</dbReference>
<evidence type="ECO:0000313" key="2">
    <source>
        <dbReference type="EMBL" id="ARM86165.1"/>
    </source>
</evidence>
<name>A0A1W6KFE5_9GAMM</name>
<dbReference type="GeneID" id="77258049"/>
<dbReference type="EMBL" id="CP020932">
    <property type="protein sequence ID" value="ARM86165.1"/>
    <property type="molecule type" value="Genomic_DNA"/>
</dbReference>
<sequence length="103" mass="11675">MKTIRSVIENLQASGLVIQGLSIEQIEDLLKNDQRPVEEQFAAIMMQGRAYGIYVYQDQVNFDQVEFARKLGEIGFDKDGTQTIMANLRPTPTPELSRLGDRD</sequence>
<feature type="region of interest" description="Disordered" evidence="1">
    <location>
        <begin position="84"/>
        <end position="103"/>
    </location>
</feature>
<proteinExistence type="predicted"/>